<dbReference type="KEGG" id="scy:SCATT_21660"/>
<dbReference type="HOGENOM" id="CLU_061800_0_0_11"/>
<sequence>MQSSSVTAPRVSPPAHDRIRDIAPSASLVAGLPRLTTCVPREYVHRAAINEVFLTGWETDGADGFIVGAQWPRSHALFAPRFGQQDPLLIAETIRQAGSLLAHAEYGVPLGHQFLMWALSFSAEPGGLTAEPVPTEPVLRITCAPVVRGGQLAAMRYHATVWRGDVCVAKGHAAYSCTSPAVYRRLRGGRSFPRHLALPAPVDPRVVGRTGVQHVVLGVPGPRHLPPGTRAFPHARRWLLRTDTAHPTLFDHPVDHVPGMVLLEAARQAAHAVSHPAPVLITEASAAFTRYAEFDPPCWIEAEPGVPDTDGTTAVAVTGTQQGETVFTATVRTTRAR</sequence>
<dbReference type="Pfam" id="PF03756">
    <property type="entry name" value="AfsA"/>
    <property type="match status" value="2"/>
</dbReference>
<dbReference type="InterPro" id="IPR005509">
    <property type="entry name" value="AfsA_hotdog_dom"/>
</dbReference>
<dbReference type="GO" id="GO:0016740">
    <property type="term" value="F:transferase activity"/>
    <property type="evidence" value="ECO:0007669"/>
    <property type="project" value="InterPro"/>
</dbReference>
<dbReference type="NCBIfam" id="NF041195">
    <property type="entry name" value="ScbA_BarX_GamBu"/>
    <property type="match status" value="1"/>
</dbReference>
<keyword evidence="3" id="KW-1185">Reference proteome</keyword>
<evidence type="ECO:0000259" key="1">
    <source>
        <dbReference type="Pfam" id="PF03756"/>
    </source>
</evidence>
<proteinExistence type="predicted"/>
<gene>
    <name evidence="2" type="ordered locus">SCATT_21660</name>
</gene>
<dbReference type="Proteomes" id="UP000007842">
    <property type="component" value="Chromosome"/>
</dbReference>
<dbReference type="PATRIC" id="fig|1003195.29.peg.2173"/>
<dbReference type="EMBL" id="CP003219">
    <property type="protein sequence ID" value="AEW94537.1"/>
    <property type="molecule type" value="Genomic_DNA"/>
</dbReference>
<feature type="domain" description="A-factor biosynthesis hotdog" evidence="1">
    <location>
        <begin position="43"/>
        <end position="176"/>
    </location>
</feature>
<dbReference type="AlphaFoldDB" id="G8X2A2"/>
<dbReference type="InterPro" id="IPR047757">
    <property type="entry name" value="AfsA-like"/>
</dbReference>
<reference evidence="3" key="1">
    <citation type="submission" date="2011-12" db="EMBL/GenBank/DDBJ databases">
        <title>Complete genome sequence of Streptomyces cattleya strain DSM 46488.</title>
        <authorList>
            <person name="Ou H.-Y."/>
            <person name="Li P."/>
            <person name="Zhao C."/>
            <person name="O'Hagan D."/>
            <person name="Deng Z."/>
        </authorList>
    </citation>
    <scope>NUCLEOTIDE SEQUENCE [LARGE SCALE GENOMIC DNA]</scope>
    <source>
        <strain evidence="3">ATCC 35852 / DSM 46488 / JCM 4925 / NBRC 14057 / NRRL 8057</strain>
    </source>
</reference>
<organism evidence="2 3">
    <name type="scientific">Streptantibioticus cattleyicolor (strain ATCC 35852 / DSM 46488 / JCM 4925 / NBRC 14057 / NRRL 8057)</name>
    <name type="common">Streptomyces cattleya</name>
    <dbReference type="NCBI Taxonomy" id="1003195"/>
    <lineage>
        <taxon>Bacteria</taxon>
        <taxon>Bacillati</taxon>
        <taxon>Actinomycetota</taxon>
        <taxon>Actinomycetes</taxon>
        <taxon>Kitasatosporales</taxon>
        <taxon>Streptomycetaceae</taxon>
        <taxon>Streptantibioticus</taxon>
    </lineage>
</organism>
<accession>G8X2A2</accession>
<name>G8X2A2_STREN</name>
<dbReference type="eggNOG" id="ENOG502ZTRV">
    <property type="taxonomic scope" value="Bacteria"/>
</dbReference>
<dbReference type="OrthoDB" id="7838374at2"/>
<dbReference type="STRING" id="1003195.SCATT_21660"/>
<evidence type="ECO:0000313" key="2">
    <source>
        <dbReference type="EMBL" id="AEW94537.1"/>
    </source>
</evidence>
<protein>
    <submittedName>
        <fullName evidence="2">BarX</fullName>
    </submittedName>
</protein>
<feature type="domain" description="A-factor biosynthesis hotdog" evidence="1">
    <location>
        <begin position="235"/>
        <end position="334"/>
    </location>
</feature>
<evidence type="ECO:0000313" key="3">
    <source>
        <dbReference type="Proteomes" id="UP000007842"/>
    </source>
</evidence>